<comment type="caution">
    <text evidence="2">The sequence shown here is derived from an EMBL/GenBank/DDBJ whole genome shotgun (WGS) entry which is preliminary data.</text>
</comment>
<gene>
    <name evidence="2" type="ORF">GCM10011585_01680</name>
</gene>
<keyword evidence="3" id="KW-1185">Reference proteome</keyword>
<evidence type="ECO:0000313" key="2">
    <source>
        <dbReference type="EMBL" id="GGG63766.1"/>
    </source>
</evidence>
<keyword evidence="1" id="KW-0472">Membrane</keyword>
<reference evidence="2" key="1">
    <citation type="journal article" date="2014" name="Int. J. Syst. Evol. Microbiol.">
        <title>Complete genome sequence of Corynebacterium casei LMG S-19264T (=DSM 44701T), isolated from a smear-ripened cheese.</title>
        <authorList>
            <consortium name="US DOE Joint Genome Institute (JGI-PGF)"/>
            <person name="Walter F."/>
            <person name="Albersmeier A."/>
            <person name="Kalinowski J."/>
            <person name="Ruckert C."/>
        </authorList>
    </citation>
    <scope>NUCLEOTIDE SEQUENCE</scope>
    <source>
        <strain evidence="2">CGMCC 1.12997</strain>
    </source>
</reference>
<dbReference type="EMBL" id="BMGT01000001">
    <property type="protein sequence ID" value="GGG63766.1"/>
    <property type="molecule type" value="Genomic_DNA"/>
</dbReference>
<evidence type="ECO:0000256" key="1">
    <source>
        <dbReference type="SAM" id="Phobius"/>
    </source>
</evidence>
<keyword evidence="1" id="KW-1133">Transmembrane helix</keyword>
<reference evidence="2" key="2">
    <citation type="submission" date="2020-09" db="EMBL/GenBank/DDBJ databases">
        <authorList>
            <person name="Sun Q."/>
            <person name="Zhou Y."/>
        </authorList>
    </citation>
    <scope>NUCLEOTIDE SEQUENCE</scope>
    <source>
        <strain evidence="2">CGMCC 1.12997</strain>
    </source>
</reference>
<feature type="transmembrane region" description="Helical" evidence="1">
    <location>
        <begin position="6"/>
        <end position="25"/>
    </location>
</feature>
<dbReference type="RefSeq" id="WP_188552278.1">
    <property type="nucleotide sequence ID" value="NZ_BMGT01000001.1"/>
</dbReference>
<dbReference type="Proteomes" id="UP000647241">
    <property type="component" value="Unassembled WGS sequence"/>
</dbReference>
<feature type="transmembrane region" description="Helical" evidence="1">
    <location>
        <begin position="37"/>
        <end position="54"/>
    </location>
</feature>
<evidence type="ECO:0000313" key="3">
    <source>
        <dbReference type="Proteomes" id="UP000647241"/>
    </source>
</evidence>
<protein>
    <submittedName>
        <fullName evidence="2">Uncharacterized protein</fullName>
    </submittedName>
</protein>
<organism evidence="2 3">
    <name type="scientific">Edaphobacter dinghuensis</name>
    <dbReference type="NCBI Taxonomy" id="1560005"/>
    <lineage>
        <taxon>Bacteria</taxon>
        <taxon>Pseudomonadati</taxon>
        <taxon>Acidobacteriota</taxon>
        <taxon>Terriglobia</taxon>
        <taxon>Terriglobales</taxon>
        <taxon>Acidobacteriaceae</taxon>
        <taxon>Edaphobacter</taxon>
    </lineage>
</organism>
<sequence length="88" mass="9877">MKNRIAMWAVVGFLIAVFWAFCVLATAPYTNERMHDVWLFAGISCLIIFVRSLPVSMYQVLIANAATYALIGLVVEALRKNRTSTHTV</sequence>
<proteinExistence type="predicted"/>
<feature type="transmembrane region" description="Helical" evidence="1">
    <location>
        <begin position="60"/>
        <end position="78"/>
    </location>
</feature>
<dbReference type="AlphaFoldDB" id="A0A917H112"/>
<accession>A0A917H112</accession>
<name>A0A917H112_9BACT</name>
<keyword evidence="1" id="KW-0812">Transmembrane</keyword>